<protein>
    <submittedName>
        <fullName evidence="2">Expressed protein</fullName>
    </submittedName>
</protein>
<feature type="compositionally biased region" description="Basic residues" evidence="1">
    <location>
        <begin position="22"/>
        <end position="31"/>
    </location>
</feature>
<dbReference type="RefSeq" id="XP_006677972.1">
    <property type="nucleotide sequence ID" value="XM_006677909.1"/>
</dbReference>
<keyword evidence="3" id="KW-1185">Reference proteome</keyword>
<dbReference type="EMBL" id="GL882882">
    <property type="protein sequence ID" value="EGF81361.1"/>
    <property type="molecule type" value="Genomic_DNA"/>
</dbReference>
<evidence type="ECO:0000313" key="2">
    <source>
        <dbReference type="EMBL" id="EGF81361.1"/>
    </source>
</evidence>
<proteinExistence type="predicted"/>
<feature type="region of interest" description="Disordered" evidence="1">
    <location>
        <begin position="21"/>
        <end position="58"/>
    </location>
</feature>
<dbReference type="Proteomes" id="UP000007241">
    <property type="component" value="Unassembled WGS sequence"/>
</dbReference>
<gene>
    <name evidence="2" type="ORF">BATDEDRAFT_31662</name>
</gene>
<dbReference type="AlphaFoldDB" id="F4P0Y2"/>
<evidence type="ECO:0000256" key="1">
    <source>
        <dbReference type="SAM" id="MobiDB-lite"/>
    </source>
</evidence>
<evidence type="ECO:0000313" key="3">
    <source>
        <dbReference type="Proteomes" id="UP000007241"/>
    </source>
</evidence>
<reference evidence="2 3" key="1">
    <citation type="submission" date="2009-12" db="EMBL/GenBank/DDBJ databases">
        <title>The draft genome of Batrachochytrium dendrobatidis.</title>
        <authorList>
            <consortium name="US DOE Joint Genome Institute (JGI-PGF)"/>
            <person name="Kuo A."/>
            <person name="Salamov A."/>
            <person name="Schmutz J."/>
            <person name="Lucas S."/>
            <person name="Pitluck S."/>
            <person name="Rosenblum E."/>
            <person name="Stajich J."/>
            <person name="Eisen M."/>
            <person name="Grigoriev I.V."/>
        </authorList>
    </citation>
    <scope>NUCLEOTIDE SEQUENCE [LARGE SCALE GENOMIC DNA]</scope>
    <source>
        <strain evidence="3">JAM81 / FGSC 10211</strain>
    </source>
</reference>
<organism evidence="2 3">
    <name type="scientific">Batrachochytrium dendrobatidis (strain JAM81 / FGSC 10211)</name>
    <name type="common">Frog chytrid fungus</name>
    <dbReference type="NCBI Taxonomy" id="684364"/>
    <lineage>
        <taxon>Eukaryota</taxon>
        <taxon>Fungi</taxon>
        <taxon>Fungi incertae sedis</taxon>
        <taxon>Chytridiomycota</taxon>
        <taxon>Chytridiomycota incertae sedis</taxon>
        <taxon>Chytridiomycetes</taxon>
        <taxon>Rhizophydiales</taxon>
        <taxon>Rhizophydiales incertae sedis</taxon>
        <taxon>Batrachochytrium</taxon>
    </lineage>
</organism>
<dbReference type="HOGENOM" id="CLU_2978758_0_0_1"/>
<name>F4P0Y2_BATDJ</name>
<dbReference type="GeneID" id="18240046"/>
<sequence length="58" mass="6725">MYKVDINVQIRGILNRIAQSNRNRKNKISRHRMQERSIKSIGGRLTMEEGNGRRSLSG</sequence>
<dbReference type="InParanoid" id="F4P0Y2"/>
<accession>F4P0Y2</accession>